<keyword evidence="1" id="KW-0808">Transferase</keyword>
<evidence type="ECO:0000313" key="2">
    <source>
        <dbReference type="Proteomes" id="UP000037510"/>
    </source>
</evidence>
<proteinExistence type="predicted"/>
<feature type="non-terminal residue" evidence="1">
    <location>
        <position position="1"/>
    </location>
</feature>
<dbReference type="Pfam" id="PF03564">
    <property type="entry name" value="DUF1759"/>
    <property type="match status" value="1"/>
</dbReference>
<dbReference type="EMBL" id="JTDY01003275">
    <property type="protein sequence ID" value="KOB69826.1"/>
    <property type="molecule type" value="Genomic_DNA"/>
</dbReference>
<evidence type="ECO:0000313" key="1">
    <source>
        <dbReference type="EMBL" id="KOB69826.1"/>
    </source>
</evidence>
<feature type="non-terminal residue" evidence="1">
    <location>
        <position position="436"/>
    </location>
</feature>
<organism evidence="1 2">
    <name type="scientific">Operophtera brumata</name>
    <name type="common">Winter moth</name>
    <name type="synonym">Phalaena brumata</name>
    <dbReference type="NCBI Taxonomy" id="104452"/>
    <lineage>
        <taxon>Eukaryota</taxon>
        <taxon>Metazoa</taxon>
        <taxon>Ecdysozoa</taxon>
        <taxon>Arthropoda</taxon>
        <taxon>Hexapoda</taxon>
        <taxon>Insecta</taxon>
        <taxon>Pterygota</taxon>
        <taxon>Neoptera</taxon>
        <taxon>Endopterygota</taxon>
        <taxon>Lepidoptera</taxon>
        <taxon>Glossata</taxon>
        <taxon>Ditrysia</taxon>
        <taxon>Geometroidea</taxon>
        <taxon>Geometridae</taxon>
        <taxon>Larentiinae</taxon>
        <taxon>Operophtera</taxon>
    </lineage>
</organism>
<accession>A0A0L7L3C9</accession>
<keyword evidence="1" id="KW-0695">RNA-directed DNA polymerase</keyword>
<keyword evidence="2" id="KW-1185">Reference proteome</keyword>
<sequence length="436" mass="48408">FITPGGNHRPGEQEVGGSLINFDGRASEWLRFKKIFERTQARFSQEENLARLDKALQGVAREAVSALLMSAVDPNQVMSSLETRFGRPEFIVLQQLSILRSLPRLALQESARDLNVFACRIRNCVASMSTWPLRNSPILWADFASTQESGNLNLELLADFLDTESTKLLKFGLVYANDFGENRDGQANVKNQIISVAKQPAKVYTTSSKSTIECSYCMDKTHVVTDCEKFMSLSIDDRWRWAKKNKVCFRCLTKGVHKYRRCEKSCQVVGCQYSRMHNTLLHPVSTETLHTTITELTDQPAQTASQHKKEPVVTIVSHSSHPTEQRPLLKVIPVSISGSLGSIDTFALLDDGATASFIDQSVADTIGAIGPKEPIRVNCIGGLTKDLEVSFVNIMVKGRHSSDIHKLTVRSIPNLAITSQSASSERITDVIHTEGK</sequence>
<reference evidence="1 2" key="1">
    <citation type="journal article" date="2015" name="Genome Biol. Evol.">
        <title>The genome of winter moth (Operophtera brumata) provides a genomic perspective on sexual dimorphism and phenology.</title>
        <authorList>
            <person name="Derks M.F."/>
            <person name="Smit S."/>
            <person name="Salis L."/>
            <person name="Schijlen E."/>
            <person name="Bossers A."/>
            <person name="Mateman C."/>
            <person name="Pijl A.S."/>
            <person name="de Ridder D."/>
            <person name="Groenen M.A."/>
            <person name="Visser M.E."/>
            <person name="Megens H.J."/>
        </authorList>
    </citation>
    <scope>NUCLEOTIDE SEQUENCE [LARGE SCALE GENOMIC DNA]</scope>
    <source>
        <strain evidence="1">WM2013NL</strain>
        <tissue evidence="1">Head and thorax</tissue>
    </source>
</reference>
<dbReference type="AlphaFoldDB" id="A0A0L7L3C9"/>
<dbReference type="STRING" id="104452.A0A0L7L3C9"/>
<keyword evidence="1" id="KW-0548">Nucleotidyltransferase</keyword>
<protein>
    <submittedName>
        <fullName evidence="1">Reverse transcriptase</fullName>
    </submittedName>
</protein>
<comment type="caution">
    <text evidence="1">The sequence shown here is derived from an EMBL/GenBank/DDBJ whole genome shotgun (WGS) entry which is preliminary data.</text>
</comment>
<dbReference type="InterPro" id="IPR005312">
    <property type="entry name" value="DUF1759"/>
</dbReference>
<dbReference type="PANTHER" id="PTHR47331">
    <property type="entry name" value="PHD-TYPE DOMAIN-CONTAINING PROTEIN"/>
    <property type="match status" value="1"/>
</dbReference>
<gene>
    <name evidence="1" type="ORF">OBRU01_14926</name>
</gene>
<dbReference type="GO" id="GO:0003964">
    <property type="term" value="F:RNA-directed DNA polymerase activity"/>
    <property type="evidence" value="ECO:0007669"/>
    <property type="project" value="UniProtKB-KW"/>
</dbReference>
<dbReference type="PANTHER" id="PTHR47331:SF5">
    <property type="entry name" value="RIBONUCLEASE H"/>
    <property type="match status" value="1"/>
</dbReference>
<dbReference type="Proteomes" id="UP000037510">
    <property type="component" value="Unassembled WGS sequence"/>
</dbReference>
<name>A0A0L7L3C9_OPEBR</name>